<evidence type="ECO:0000313" key="3">
    <source>
        <dbReference type="Proteomes" id="UP000254712"/>
    </source>
</evidence>
<protein>
    <submittedName>
        <fullName evidence="2">Uncharacterized protein</fullName>
    </submittedName>
</protein>
<accession>A0A379WWB6</accession>
<evidence type="ECO:0000256" key="1">
    <source>
        <dbReference type="SAM" id="MobiDB-lite"/>
    </source>
</evidence>
<organism evidence="2 3">
    <name type="scientific">Salmonella enterica I</name>
    <dbReference type="NCBI Taxonomy" id="59201"/>
    <lineage>
        <taxon>Bacteria</taxon>
        <taxon>Pseudomonadati</taxon>
        <taxon>Pseudomonadota</taxon>
        <taxon>Gammaproteobacteria</taxon>
        <taxon>Enterobacterales</taxon>
        <taxon>Enterobacteriaceae</taxon>
        <taxon>Salmonella</taxon>
    </lineage>
</organism>
<name>A0A379WWB6_SALET</name>
<dbReference type="EMBL" id="UGXT01000002">
    <property type="protein sequence ID" value="SUH37928.1"/>
    <property type="molecule type" value="Genomic_DNA"/>
</dbReference>
<feature type="region of interest" description="Disordered" evidence="1">
    <location>
        <begin position="1"/>
        <end position="43"/>
    </location>
</feature>
<dbReference type="Proteomes" id="UP000254712">
    <property type="component" value="Unassembled WGS sequence"/>
</dbReference>
<dbReference type="AlphaFoldDB" id="A0A379WWB6"/>
<evidence type="ECO:0000313" key="2">
    <source>
        <dbReference type="EMBL" id="SUH37928.1"/>
    </source>
</evidence>
<proteinExistence type="predicted"/>
<reference evidence="2 3" key="1">
    <citation type="submission" date="2018-06" db="EMBL/GenBank/DDBJ databases">
        <authorList>
            <consortium name="Pathogen Informatics"/>
            <person name="Doyle S."/>
        </authorList>
    </citation>
    <scope>NUCLEOTIDE SEQUENCE [LARGE SCALE GENOMIC DNA]</scope>
    <source>
        <strain evidence="2 3">NCTC8261</strain>
    </source>
</reference>
<feature type="compositionally biased region" description="Basic and acidic residues" evidence="1">
    <location>
        <begin position="1"/>
        <end position="16"/>
    </location>
</feature>
<gene>
    <name evidence="2" type="ORF">NCTC8261_04234</name>
</gene>
<sequence>MADRHAAKQRDAKYRTDQQPATSCGWFPISVMPRPPSQETKTPTAIATSDFQFTKEWINVEGGRVPLAMGAITPMVRMIIPTVSPCFSIQEKRYSTGYADNNQHQN</sequence>